<evidence type="ECO:0000313" key="2">
    <source>
        <dbReference type="Proteomes" id="UP000596742"/>
    </source>
</evidence>
<dbReference type="AlphaFoldDB" id="A0A8B6FP41"/>
<reference evidence="1" key="1">
    <citation type="submission" date="2018-11" db="EMBL/GenBank/DDBJ databases">
        <authorList>
            <person name="Alioto T."/>
            <person name="Alioto T."/>
        </authorList>
    </citation>
    <scope>NUCLEOTIDE SEQUENCE</scope>
</reference>
<evidence type="ECO:0000313" key="1">
    <source>
        <dbReference type="EMBL" id="VDI52577.1"/>
    </source>
</evidence>
<dbReference type="Proteomes" id="UP000596742">
    <property type="component" value="Unassembled WGS sequence"/>
</dbReference>
<proteinExistence type="predicted"/>
<accession>A0A8B6FP41</accession>
<organism evidence="1 2">
    <name type="scientific">Mytilus galloprovincialis</name>
    <name type="common">Mediterranean mussel</name>
    <dbReference type="NCBI Taxonomy" id="29158"/>
    <lineage>
        <taxon>Eukaryota</taxon>
        <taxon>Metazoa</taxon>
        <taxon>Spiralia</taxon>
        <taxon>Lophotrochozoa</taxon>
        <taxon>Mollusca</taxon>
        <taxon>Bivalvia</taxon>
        <taxon>Autobranchia</taxon>
        <taxon>Pteriomorphia</taxon>
        <taxon>Mytilida</taxon>
        <taxon>Mytiloidea</taxon>
        <taxon>Mytilidae</taxon>
        <taxon>Mytilinae</taxon>
        <taxon>Mytilus</taxon>
    </lineage>
</organism>
<dbReference type="EMBL" id="UYJE01007203">
    <property type="protein sequence ID" value="VDI52577.1"/>
    <property type="molecule type" value="Genomic_DNA"/>
</dbReference>
<keyword evidence="2" id="KW-1185">Reference proteome</keyword>
<protein>
    <submittedName>
        <fullName evidence="1">Uncharacterized protein</fullName>
    </submittedName>
</protein>
<gene>
    <name evidence="1" type="ORF">MGAL_10B035175</name>
</gene>
<comment type="caution">
    <text evidence="1">The sequence shown here is derived from an EMBL/GenBank/DDBJ whole genome shotgun (WGS) entry which is preliminary data.</text>
</comment>
<sequence length="323" mass="37972">MKNAIENDNKCIIKLLLEKCDHKYFDMQKVVEGLCRFAHTDIVKRILDKGSCKTLDMNLAMVMTCAGDFRNRNTKQQRIDLIDYLWNHFDQRLYNLNKVLDVSLEYQSFYIIEWILDNIDEDLYDINQIMLISCRSAYIDLVKYLINDVELSKFDIKTALIEACNPYPLYHGVIQHAHSTNRVEIVDLILRHCGRNYFDLPKVLTSAHEQKAYDVVSFFLENNICKDINVKILMLDACKDGYPRLVIWLLQNYTKSELEIQNAFLGACVGREFNSFQTYYDRLVCLRFLWDEIDHSLFDTKAALKQAQQTNNEKISAWLLTLE</sequence>
<dbReference type="InterPro" id="IPR036770">
    <property type="entry name" value="Ankyrin_rpt-contain_sf"/>
</dbReference>
<dbReference type="OrthoDB" id="6190825at2759"/>
<name>A0A8B6FP41_MYTGA</name>
<dbReference type="Gene3D" id="1.25.40.20">
    <property type="entry name" value="Ankyrin repeat-containing domain"/>
    <property type="match status" value="1"/>
</dbReference>